<evidence type="ECO:0000313" key="2">
    <source>
        <dbReference type="EMBL" id="NID06747.1"/>
    </source>
</evidence>
<dbReference type="InterPro" id="IPR009739">
    <property type="entry name" value="LprI-like_N"/>
</dbReference>
<gene>
    <name evidence="2" type="ORF">HBF26_17785</name>
</gene>
<organism evidence="2 3">
    <name type="scientific">Luteibacter jiangsuensis</name>
    <dbReference type="NCBI Taxonomy" id="637577"/>
    <lineage>
        <taxon>Bacteria</taxon>
        <taxon>Pseudomonadati</taxon>
        <taxon>Pseudomonadota</taxon>
        <taxon>Gammaproteobacteria</taxon>
        <taxon>Lysobacterales</taxon>
        <taxon>Rhodanobacteraceae</taxon>
        <taxon>Luteibacter</taxon>
    </lineage>
</organism>
<proteinExistence type="predicted"/>
<dbReference type="Pfam" id="PF07007">
    <property type="entry name" value="LprI"/>
    <property type="match status" value="1"/>
</dbReference>
<dbReference type="Gene3D" id="1.20.1270.180">
    <property type="match status" value="1"/>
</dbReference>
<name>A0ABX0QBB8_9GAMM</name>
<dbReference type="RefSeq" id="WP_167129383.1">
    <property type="nucleotide sequence ID" value="NZ_JAAQQR010000011.1"/>
</dbReference>
<reference evidence="2 3" key="1">
    <citation type="journal article" date="2011" name="Curr. Microbiol.">
        <title>Luteibacter jiangsuensis sp. nov.: a methamidophos-degrading bacterium isolated from a methamidophos-manufacturing factory.</title>
        <authorList>
            <person name="Wang L."/>
            <person name="Wang G.L."/>
            <person name="Li S.P."/>
            <person name="Jiang J.D."/>
        </authorList>
    </citation>
    <scope>NUCLEOTIDE SEQUENCE [LARGE SCALE GENOMIC DNA]</scope>
    <source>
        <strain evidence="2 3">CGMCC 1.10133</strain>
    </source>
</reference>
<accession>A0ABX0QBB8</accession>
<comment type="caution">
    <text evidence="2">The sequence shown here is derived from an EMBL/GenBank/DDBJ whole genome shotgun (WGS) entry which is preliminary data.</text>
</comment>
<feature type="domain" description="Lysozyme inhibitor LprI-like N-terminal" evidence="1">
    <location>
        <begin position="15"/>
        <end position="86"/>
    </location>
</feature>
<sequence>MAVGLACATGVAAQEAGSHDYDAQDARLNAVYKKLSASLDDAGRKALREEERQWIAGRDKACGVKPGTVVKNACTTTQTSFRADELEKRARGAGVKEAGASAVAGDWGYRTDCNLGHAVELHIPEGAAPEGTWADGTRSMGSSGRFKGEWRDGKLYMRFCAEEAERGGYPVCPAFGDVNGYVTPEGKRLAWYRADEKYVSLERVAKGGKAPLDTTCKDDM</sequence>
<keyword evidence="3" id="KW-1185">Reference proteome</keyword>
<evidence type="ECO:0000313" key="3">
    <source>
        <dbReference type="Proteomes" id="UP001429601"/>
    </source>
</evidence>
<evidence type="ECO:0000259" key="1">
    <source>
        <dbReference type="Pfam" id="PF07007"/>
    </source>
</evidence>
<protein>
    <submittedName>
        <fullName evidence="2">DUF1311 domain-containing protein</fullName>
    </submittedName>
</protein>
<dbReference type="EMBL" id="JAAQQR010000011">
    <property type="protein sequence ID" value="NID06747.1"/>
    <property type="molecule type" value="Genomic_DNA"/>
</dbReference>
<dbReference type="Proteomes" id="UP001429601">
    <property type="component" value="Unassembled WGS sequence"/>
</dbReference>